<evidence type="ECO:0000313" key="8">
    <source>
        <dbReference type="Proteomes" id="UP001465976"/>
    </source>
</evidence>
<dbReference type="PROSITE" id="PS00624">
    <property type="entry name" value="GMC_OXRED_2"/>
    <property type="match status" value="1"/>
</dbReference>
<comment type="caution">
    <text evidence="7">The sequence shown here is derived from an EMBL/GenBank/DDBJ whole genome shotgun (WGS) entry which is preliminary data.</text>
</comment>
<dbReference type="InterPro" id="IPR012132">
    <property type="entry name" value="GMC_OxRdtase"/>
</dbReference>
<evidence type="ECO:0000256" key="3">
    <source>
        <dbReference type="ARBA" id="ARBA00022630"/>
    </source>
</evidence>
<organism evidence="7 8">
    <name type="scientific">Marasmius crinis-equi</name>
    <dbReference type="NCBI Taxonomy" id="585013"/>
    <lineage>
        <taxon>Eukaryota</taxon>
        <taxon>Fungi</taxon>
        <taxon>Dikarya</taxon>
        <taxon>Basidiomycota</taxon>
        <taxon>Agaricomycotina</taxon>
        <taxon>Agaricomycetes</taxon>
        <taxon>Agaricomycetidae</taxon>
        <taxon>Agaricales</taxon>
        <taxon>Marasmiineae</taxon>
        <taxon>Marasmiaceae</taxon>
        <taxon>Marasmius</taxon>
    </lineage>
</organism>
<keyword evidence="3" id="KW-0285">Flavoprotein</keyword>
<dbReference type="Gene3D" id="3.30.560.10">
    <property type="entry name" value="Glucose Oxidase, domain 3"/>
    <property type="match status" value="1"/>
</dbReference>
<keyword evidence="5" id="KW-0732">Signal</keyword>
<dbReference type="InterPro" id="IPR036188">
    <property type="entry name" value="FAD/NAD-bd_sf"/>
</dbReference>
<dbReference type="SUPFAM" id="SSF51905">
    <property type="entry name" value="FAD/NAD(P)-binding domain"/>
    <property type="match status" value="1"/>
</dbReference>
<comment type="cofactor">
    <cofactor evidence="1">
        <name>FAD</name>
        <dbReference type="ChEBI" id="CHEBI:57692"/>
    </cofactor>
</comment>
<reference evidence="7 8" key="1">
    <citation type="submission" date="2024-02" db="EMBL/GenBank/DDBJ databases">
        <title>A draft genome for the cacao thread blight pathogen Marasmius crinis-equi.</title>
        <authorList>
            <person name="Cohen S.P."/>
            <person name="Baruah I.K."/>
            <person name="Amoako-Attah I."/>
            <person name="Bukari Y."/>
            <person name="Meinhardt L.W."/>
            <person name="Bailey B.A."/>
        </authorList>
    </citation>
    <scope>NUCLEOTIDE SEQUENCE [LARGE SCALE GENOMIC DNA]</scope>
    <source>
        <strain evidence="7 8">GH-76</strain>
    </source>
</reference>
<gene>
    <name evidence="7" type="ORF">V5O48_017921</name>
</gene>
<name>A0ABR3EMN0_9AGAR</name>
<accession>A0ABR3EMN0</accession>
<dbReference type="PANTHER" id="PTHR11552">
    <property type="entry name" value="GLUCOSE-METHANOL-CHOLINE GMC OXIDOREDUCTASE"/>
    <property type="match status" value="1"/>
</dbReference>
<evidence type="ECO:0000256" key="2">
    <source>
        <dbReference type="ARBA" id="ARBA00010790"/>
    </source>
</evidence>
<evidence type="ECO:0000256" key="1">
    <source>
        <dbReference type="ARBA" id="ARBA00001974"/>
    </source>
</evidence>
<evidence type="ECO:0000259" key="6">
    <source>
        <dbReference type="PROSITE" id="PS00624"/>
    </source>
</evidence>
<feature type="non-terminal residue" evidence="7">
    <location>
        <position position="419"/>
    </location>
</feature>
<keyword evidence="8" id="KW-1185">Reference proteome</keyword>
<dbReference type="InterPro" id="IPR000172">
    <property type="entry name" value="GMC_OxRdtase_N"/>
</dbReference>
<evidence type="ECO:0000313" key="7">
    <source>
        <dbReference type="EMBL" id="KAL0564134.1"/>
    </source>
</evidence>
<keyword evidence="4" id="KW-0274">FAD</keyword>
<dbReference type="EMBL" id="JBAHYK010002964">
    <property type="protein sequence ID" value="KAL0564134.1"/>
    <property type="molecule type" value="Genomic_DNA"/>
</dbReference>
<sequence length="419" mass="45808">MRAFTPIILIFWLFFSLSSAIGVIFERVEDLPTNTYDFVVVGGGTAGNVIANRITENPEHSVLVLEAGGSNENIILSMVPAFCGKTPGSQLDWNYTAEVGQLNRTVGLTRGFVLGGSSSINCMAYTRGSSEDWDRYARVTGDPGWSWDALQPYLRKNERFTPPSDGHNTTGEFDPAVHGFHGVNSVSLSGFRHEFDDRIINASKSSDDEFRFNLDYNSGNQLGIGYGQSTVFNGTRSSSATSYLAPRFIQRPNLHVLLHAHVTKLLSDQLTFNGVELSQDAGQTHHQVTARNEIILSAGSVGTPQLLMLSGIGDTKSLTSLGITPVHHLPSVGQNLTEQPVVPSRWLVNTTDTDDTAGRNATLAAEQLEQWMEARSGPLVNAPVIDVGWVRVEEDAEIFERFEDPSAGPNTAHWELIFV</sequence>
<feature type="domain" description="Glucose-methanol-choline oxidoreductase N-terminal" evidence="6">
    <location>
        <begin position="299"/>
        <end position="313"/>
    </location>
</feature>
<feature type="signal peptide" evidence="5">
    <location>
        <begin position="1"/>
        <end position="20"/>
    </location>
</feature>
<proteinExistence type="inferred from homology"/>
<comment type="similarity">
    <text evidence="2">Belongs to the GMC oxidoreductase family.</text>
</comment>
<feature type="chain" id="PRO_5046741088" description="Glucose-methanol-choline oxidoreductase N-terminal domain-containing protein" evidence="5">
    <location>
        <begin position="21"/>
        <end position="419"/>
    </location>
</feature>
<dbReference type="Pfam" id="PF00732">
    <property type="entry name" value="GMC_oxred_N"/>
    <property type="match status" value="1"/>
</dbReference>
<dbReference type="PIRSF" id="PIRSF000137">
    <property type="entry name" value="Alcohol_oxidase"/>
    <property type="match status" value="1"/>
</dbReference>
<dbReference type="PANTHER" id="PTHR11552:SF147">
    <property type="entry name" value="CHOLINE DEHYDROGENASE, MITOCHONDRIAL"/>
    <property type="match status" value="1"/>
</dbReference>
<evidence type="ECO:0000256" key="5">
    <source>
        <dbReference type="SAM" id="SignalP"/>
    </source>
</evidence>
<dbReference type="Gene3D" id="3.50.50.60">
    <property type="entry name" value="FAD/NAD(P)-binding domain"/>
    <property type="match status" value="1"/>
</dbReference>
<dbReference type="Proteomes" id="UP001465976">
    <property type="component" value="Unassembled WGS sequence"/>
</dbReference>
<protein>
    <recommendedName>
        <fullName evidence="6">Glucose-methanol-choline oxidoreductase N-terminal domain-containing protein</fullName>
    </recommendedName>
</protein>
<evidence type="ECO:0000256" key="4">
    <source>
        <dbReference type="ARBA" id="ARBA00022827"/>
    </source>
</evidence>